<evidence type="ECO:0000256" key="1">
    <source>
        <dbReference type="SAM" id="MobiDB-lite"/>
    </source>
</evidence>
<name>Q0GET3_9PSED</name>
<gene>
    <name evidence="2" type="primary">phaC2</name>
</gene>
<dbReference type="AlphaFoldDB" id="Q0GET3"/>
<evidence type="ECO:0000313" key="2">
    <source>
        <dbReference type="EMBL" id="ABI31731.1"/>
    </source>
</evidence>
<proteinExistence type="predicted"/>
<organism evidence="2">
    <name type="scientific">uncultured Pseudomonas sp</name>
    <dbReference type="NCBI Taxonomy" id="114707"/>
    <lineage>
        <taxon>Bacteria</taxon>
        <taxon>Pseudomonadati</taxon>
        <taxon>Pseudomonadota</taxon>
        <taxon>Gammaproteobacteria</taxon>
        <taxon>Pseudomonadales</taxon>
        <taxon>Pseudomonadaceae</taxon>
        <taxon>Pseudomonas</taxon>
        <taxon>environmental samples</taxon>
    </lineage>
</organism>
<accession>Q0GET3</accession>
<reference evidence="2" key="1">
    <citation type="journal article" date="2008" name="J. Ind. Microbiol. Biotechnol.">
        <title>Molecular insight into activated sludge producing polyhydroxyalkanoates under aerobic-anaerobic conditions.</title>
        <authorList>
            <person name="Ciesielski S."/>
            <person name="Pokoj T."/>
            <person name="Klimiuk E."/>
        </authorList>
    </citation>
    <scope>NUCLEOTIDE SEQUENCE</scope>
</reference>
<feature type="non-terminal residue" evidence="2">
    <location>
        <position position="147"/>
    </location>
</feature>
<protein>
    <submittedName>
        <fullName evidence="2">PHA synthase II</fullName>
    </submittedName>
</protein>
<feature type="compositionally biased region" description="Basic and acidic residues" evidence="1">
    <location>
        <begin position="1"/>
        <end position="15"/>
    </location>
</feature>
<feature type="region of interest" description="Disordered" evidence="1">
    <location>
        <begin position="1"/>
        <end position="147"/>
    </location>
</feature>
<feature type="non-terminal residue" evidence="2">
    <location>
        <position position="1"/>
    </location>
</feature>
<feature type="compositionally biased region" description="Low complexity" evidence="1">
    <location>
        <begin position="69"/>
        <end position="79"/>
    </location>
</feature>
<feature type="compositionally biased region" description="Basic and acidic residues" evidence="1">
    <location>
        <begin position="52"/>
        <end position="61"/>
    </location>
</feature>
<sequence>LRAVRPEKQPADLHRQLAQPGCAPPRMGPVHLRGRAGGSTQRLPRNHRRPRGQPDGRLCRRPDHRRAARPPASQAPVAPRRQRQLSGEPARQPDRQPRHPVRRRANPGSRQAPLLPARRAGRSRHGQGICLDAPQRPDLELLRQQLP</sequence>
<dbReference type="EMBL" id="DQ869269">
    <property type="protein sequence ID" value="ABI31731.1"/>
    <property type="molecule type" value="Genomic_DNA"/>
</dbReference>